<gene>
    <name evidence="2" type="ORF">BST85_13310</name>
</gene>
<keyword evidence="3" id="KW-1185">Reference proteome</keyword>
<keyword evidence="1" id="KW-0472">Membrane</keyword>
<keyword evidence="1" id="KW-0812">Transmembrane</keyword>
<dbReference type="Proteomes" id="UP000239800">
    <property type="component" value="Unassembled WGS sequence"/>
</dbReference>
<evidence type="ECO:0000313" key="2">
    <source>
        <dbReference type="EMBL" id="PQB05761.1"/>
    </source>
</evidence>
<organism evidence="2 3">
    <name type="scientific">Aureitalea marina</name>
    <dbReference type="NCBI Taxonomy" id="930804"/>
    <lineage>
        <taxon>Bacteria</taxon>
        <taxon>Pseudomonadati</taxon>
        <taxon>Bacteroidota</taxon>
        <taxon>Flavobacteriia</taxon>
        <taxon>Flavobacteriales</taxon>
        <taxon>Flavobacteriaceae</taxon>
        <taxon>Aureitalea</taxon>
    </lineage>
</organism>
<sequence length="194" mass="22107">MKLGKLLWTSGSILINVTIGIYIYLSSKAPLDPVERHDYVNENWDSYGTHWKFEFLFMTLIAIGALYFAFNLKKISWTIISVGQLILLSTYPIMLGGFENTSFELSQMANQIATVVFVFGNLIFLGGLLKLYSSDKYLKKWLKWTAIALSGITFLTFLITFIGIIDWKQALMIGPLVNVLYLINAYYGMKLKVE</sequence>
<name>A0A2S7KT07_9FLAO</name>
<accession>A0A2S7KT07</accession>
<reference evidence="2 3" key="1">
    <citation type="submission" date="2016-11" db="EMBL/GenBank/DDBJ databases">
        <title>Trade-off between light-utilization and light-protection in marine flavobacteria.</title>
        <authorList>
            <person name="Kumagai Y."/>
        </authorList>
    </citation>
    <scope>NUCLEOTIDE SEQUENCE [LARGE SCALE GENOMIC DNA]</scope>
    <source>
        <strain evidence="2 3">NBRC 107741</strain>
    </source>
</reference>
<feature type="transmembrane region" description="Helical" evidence="1">
    <location>
        <begin position="77"/>
        <end position="98"/>
    </location>
</feature>
<dbReference type="EMBL" id="MQUB01000001">
    <property type="protein sequence ID" value="PQB05761.1"/>
    <property type="molecule type" value="Genomic_DNA"/>
</dbReference>
<evidence type="ECO:0008006" key="4">
    <source>
        <dbReference type="Google" id="ProtNLM"/>
    </source>
</evidence>
<evidence type="ECO:0000313" key="3">
    <source>
        <dbReference type="Proteomes" id="UP000239800"/>
    </source>
</evidence>
<dbReference type="RefSeq" id="WP_104813711.1">
    <property type="nucleotide sequence ID" value="NZ_MQUB01000001.1"/>
</dbReference>
<proteinExistence type="predicted"/>
<feature type="transmembrane region" description="Helical" evidence="1">
    <location>
        <begin position="144"/>
        <end position="165"/>
    </location>
</feature>
<dbReference type="OrthoDB" id="1421804at2"/>
<feature type="transmembrane region" description="Helical" evidence="1">
    <location>
        <begin position="110"/>
        <end position="132"/>
    </location>
</feature>
<protein>
    <recommendedName>
        <fullName evidence="4">DUF998 domain-containing protein</fullName>
    </recommendedName>
</protein>
<comment type="caution">
    <text evidence="2">The sequence shown here is derived from an EMBL/GenBank/DDBJ whole genome shotgun (WGS) entry which is preliminary data.</text>
</comment>
<feature type="transmembrane region" description="Helical" evidence="1">
    <location>
        <begin position="171"/>
        <end position="189"/>
    </location>
</feature>
<evidence type="ECO:0000256" key="1">
    <source>
        <dbReference type="SAM" id="Phobius"/>
    </source>
</evidence>
<feature type="transmembrane region" description="Helical" evidence="1">
    <location>
        <begin position="51"/>
        <end position="70"/>
    </location>
</feature>
<feature type="transmembrane region" description="Helical" evidence="1">
    <location>
        <begin position="7"/>
        <end position="25"/>
    </location>
</feature>
<dbReference type="AlphaFoldDB" id="A0A2S7KT07"/>
<keyword evidence="1" id="KW-1133">Transmembrane helix</keyword>